<comment type="similarity">
    <text evidence="1">Belongs to the UDP-glycosyltransferase family.</text>
</comment>
<gene>
    <name evidence="2" type="primary">UGT76C3_1</name>
    <name evidence="2" type="ORF">CFP56_032937</name>
</gene>
<keyword evidence="3" id="KW-1185">Reference proteome</keyword>
<dbReference type="Gene3D" id="3.40.50.2000">
    <property type="entry name" value="Glycogen Phosphorylase B"/>
    <property type="match status" value="1"/>
</dbReference>
<evidence type="ECO:0000313" key="2">
    <source>
        <dbReference type="EMBL" id="KAK7825658.1"/>
    </source>
</evidence>
<evidence type="ECO:0000313" key="3">
    <source>
        <dbReference type="Proteomes" id="UP000237347"/>
    </source>
</evidence>
<sequence length="95" mass="10749">MEKQEAKRLGHWLVLVLYPFQGHINPMLQLATILYSKGFSITIAHPQFNSPNHENHPEFHFVSIPDGLSKTNFSPSNLMAMISALNSNCEAPFQQ</sequence>
<protein>
    <submittedName>
        <fullName evidence="2">Udp-glycosyltransferase 76c3</fullName>
    </submittedName>
</protein>
<organism evidence="2 3">
    <name type="scientific">Quercus suber</name>
    <name type="common">Cork oak</name>
    <dbReference type="NCBI Taxonomy" id="58331"/>
    <lineage>
        <taxon>Eukaryota</taxon>
        <taxon>Viridiplantae</taxon>
        <taxon>Streptophyta</taxon>
        <taxon>Embryophyta</taxon>
        <taxon>Tracheophyta</taxon>
        <taxon>Spermatophyta</taxon>
        <taxon>Magnoliopsida</taxon>
        <taxon>eudicotyledons</taxon>
        <taxon>Gunneridae</taxon>
        <taxon>Pentapetalae</taxon>
        <taxon>rosids</taxon>
        <taxon>fabids</taxon>
        <taxon>Fagales</taxon>
        <taxon>Fagaceae</taxon>
        <taxon>Quercus</taxon>
    </lineage>
</organism>
<accession>A0AAW0JGA7</accession>
<name>A0AAW0JGA7_QUESU</name>
<dbReference type="GO" id="GO:0080043">
    <property type="term" value="F:quercetin 3-O-glucosyltransferase activity"/>
    <property type="evidence" value="ECO:0007669"/>
    <property type="project" value="TreeGrafter"/>
</dbReference>
<dbReference type="GO" id="GO:0080044">
    <property type="term" value="F:quercetin 7-O-glucosyltransferase activity"/>
    <property type="evidence" value="ECO:0007669"/>
    <property type="project" value="TreeGrafter"/>
</dbReference>
<dbReference type="EMBL" id="PKMF04000568">
    <property type="protein sequence ID" value="KAK7825658.1"/>
    <property type="molecule type" value="Genomic_DNA"/>
</dbReference>
<dbReference type="SUPFAM" id="SSF53756">
    <property type="entry name" value="UDP-Glycosyltransferase/glycogen phosphorylase"/>
    <property type="match status" value="1"/>
</dbReference>
<comment type="caution">
    <text evidence="2">The sequence shown here is derived from an EMBL/GenBank/DDBJ whole genome shotgun (WGS) entry which is preliminary data.</text>
</comment>
<dbReference type="Proteomes" id="UP000237347">
    <property type="component" value="Unassembled WGS sequence"/>
</dbReference>
<dbReference type="AlphaFoldDB" id="A0AAW0JGA7"/>
<proteinExistence type="inferred from homology"/>
<evidence type="ECO:0000256" key="1">
    <source>
        <dbReference type="ARBA" id="ARBA00009995"/>
    </source>
</evidence>
<dbReference type="PANTHER" id="PTHR11926">
    <property type="entry name" value="GLUCOSYL/GLUCURONOSYL TRANSFERASES"/>
    <property type="match status" value="1"/>
</dbReference>
<reference evidence="2 3" key="1">
    <citation type="journal article" date="2018" name="Sci. Data">
        <title>The draft genome sequence of cork oak.</title>
        <authorList>
            <person name="Ramos A.M."/>
            <person name="Usie A."/>
            <person name="Barbosa P."/>
            <person name="Barros P.M."/>
            <person name="Capote T."/>
            <person name="Chaves I."/>
            <person name="Simoes F."/>
            <person name="Abreu I."/>
            <person name="Carrasquinho I."/>
            <person name="Faro C."/>
            <person name="Guimaraes J.B."/>
            <person name="Mendonca D."/>
            <person name="Nobrega F."/>
            <person name="Rodrigues L."/>
            <person name="Saibo N.J.M."/>
            <person name="Varela M.C."/>
            <person name="Egas C."/>
            <person name="Matos J."/>
            <person name="Miguel C.M."/>
            <person name="Oliveira M.M."/>
            <person name="Ricardo C.P."/>
            <person name="Goncalves S."/>
        </authorList>
    </citation>
    <scope>NUCLEOTIDE SEQUENCE [LARGE SCALE GENOMIC DNA]</scope>
    <source>
        <strain evidence="3">cv. HL8</strain>
    </source>
</reference>
<dbReference type="PANTHER" id="PTHR11926:SF1047">
    <property type="entry name" value="UDP-GLUCOSE IRIDOID GLUCOSYLTRANSFERASE-LIKE ISOFORM X1"/>
    <property type="match status" value="1"/>
</dbReference>